<dbReference type="PROSITE" id="PS50866">
    <property type="entry name" value="GOLD"/>
    <property type="match status" value="1"/>
</dbReference>
<evidence type="ECO:0000313" key="13">
    <source>
        <dbReference type="Proteomes" id="UP000734854"/>
    </source>
</evidence>
<keyword evidence="4 10" id="KW-0732">Signal</keyword>
<evidence type="ECO:0000256" key="10">
    <source>
        <dbReference type="SAM" id="SignalP"/>
    </source>
</evidence>
<comment type="subcellular location">
    <subcellularLocation>
        <location evidence="1 7">Membrane</location>
        <topology evidence="1 7">Single-pass type I membrane protein</topology>
    </subcellularLocation>
</comment>
<dbReference type="PANTHER" id="PTHR22811">
    <property type="entry name" value="TRANSMEMBRANE EMP24 DOMAIN-CONTAINING PROTEIN"/>
    <property type="match status" value="1"/>
</dbReference>
<keyword evidence="3 7" id="KW-0812">Transmembrane</keyword>
<comment type="caution">
    <text evidence="12">The sequence shown here is derived from an EMBL/GenBank/DDBJ whole genome shotgun (WGS) entry which is preliminary data.</text>
</comment>
<dbReference type="OrthoDB" id="728813at2759"/>
<sequence>MGRRGKAILPTAAMLLCSVLILIEWSQSAAALWLSLPPHAMKCVSEEIHAGVVALADYAIVHEGDPQMAPSVTVKVTSPNGDILHHKENVTAGHFGFTADDPGNYPACFWLDPHHSGRTGASVSINWKIGIAAKDWGNIAKIEKIEGVELELRKLEEAVEVIHENLLYLRKREANMRDLSEKTNNRVATFSILSLGVCIVVSTLQLWHLKGFFLKKKLI</sequence>
<dbReference type="EMBL" id="JACMSC010000011">
    <property type="protein sequence ID" value="KAG6500400.1"/>
    <property type="molecule type" value="Genomic_DNA"/>
</dbReference>
<feature type="transmembrane region" description="Helical" evidence="9">
    <location>
        <begin position="187"/>
        <end position="207"/>
    </location>
</feature>
<dbReference type="SMART" id="SM01190">
    <property type="entry name" value="EMP24_GP25L"/>
    <property type="match status" value="1"/>
</dbReference>
<protein>
    <recommendedName>
        <fullName evidence="11">GOLD domain-containing protein</fullName>
    </recommendedName>
</protein>
<dbReference type="InterPro" id="IPR015720">
    <property type="entry name" value="Emp24-like"/>
</dbReference>
<feature type="coiled-coil region" evidence="8">
    <location>
        <begin position="138"/>
        <end position="165"/>
    </location>
</feature>
<organism evidence="12 13">
    <name type="scientific">Zingiber officinale</name>
    <name type="common">Ginger</name>
    <name type="synonym">Amomum zingiber</name>
    <dbReference type="NCBI Taxonomy" id="94328"/>
    <lineage>
        <taxon>Eukaryota</taxon>
        <taxon>Viridiplantae</taxon>
        <taxon>Streptophyta</taxon>
        <taxon>Embryophyta</taxon>
        <taxon>Tracheophyta</taxon>
        <taxon>Spermatophyta</taxon>
        <taxon>Magnoliopsida</taxon>
        <taxon>Liliopsida</taxon>
        <taxon>Zingiberales</taxon>
        <taxon>Zingiberaceae</taxon>
        <taxon>Zingiber</taxon>
    </lineage>
</organism>
<comment type="similarity">
    <text evidence="2 7">Belongs to the EMP24/GP25L family.</text>
</comment>
<evidence type="ECO:0000256" key="3">
    <source>
        <dbReference type="ARBA" id="ARBA00022692"/>
    </source>
</evidence>
<dbReference type="GO" id="GO:0016020">
    <property type="term" value="C:membrane"/>
    <property type="evidence" value="ECO:0007669"/>
    <property type="project" value="UniProtKB-SubCell"/>
</dbReference>
<dbReference type="Proteomes" id="UP000734854">
    <property type="component" value="Unassembled WGS sequence"/>
</dbReference>
<keyword evidence="6 9" id="KW-0472">Membrane</keyword>
<reference evidence="12 13" key="1">
    <citation type="submission" date="2020-08" db="EMBL/GenBank/DDBJ databases">
        <title>Plant Genome Project.</title>
        <authorList>
            <person name="Zhang R.-G."/>
        </authorList>
    </citation>
    <scope>NUCLEOTIDE SEQUENCE [LARGE SCALE GENOMIC DNA]</scope>
    <source>
        <tissue evidence="12">Rhizome</tissue>
    </source>
</reference>
<feature type="domain" description="GOLD" evidence="11">
    <location>
        <begin position="41"/>
        <end position="131"/>
    </location>
</feature>
<evidence type="ECO:0000256" key="2">
    <source>
        <dbReference type="ARBA" id="ARBA00007104"/>
    </source>
</evidence>
<evidence type="ECO:0000256" key="8">
    <source>
        <dbReference type="SAM" id="Coils"/>
    </source>
</evidence>
<evidence type="ECO:0000256" key="7">
    <source>
        <dbReference type="RuleBase" id="RU003827"/>
    </source>
</evidence>
<feature type="chain" id="PRO_5035168525" description="GOLD domain-containing protein" evidence="10">
    <location>
        <begin position="32"/>
        <end position="219"/>
    </location>
</feature>
<evidence type="ECO:0000313" key="12">
    <source>
        <dbReference type="EMBL" id="KAG6500400.1"/>
    </source>
</evidence>
<keyword evidence="13" id="KW-1185">Reference proteome</keyword>
<dbReference type="AlphaFoldDB" id="A0A8J5G4T0"/>
<evidence type="ECO:0000259" key="11">
    <source>
        <dbReference type="PROSITE" id="PS50866"/>
    </source>
</evidence>
<gene>
    <name evidence="12" type="ORF">ZIOFF_040245</name>
</gene>
<evidence type="ECO:0000256" key="9">
    <source>
        <dbReference type="SAM" id="Phobius"/>
    </source>
</evidence>
<accession>A0A8J5G4T0</accession>
<dbReference type="InterPro" id="IPR009038">
    <property type="entry name" value="GOLD_dom"/>
</dbReference>
<keyword evidence="5 9" id="KW-1133">Transmembrane helix</keyword>
<name>A0A8J5G4T0_ZINOF</name>
<evidence type="ECO:0000256" key="4">
    <source>
        <dbReference type="ARBA" id="ARBA00022729"/>
    </source>
</evidence>
<evidence type="ECO:0000256" key="6">
    <source>
        <dbReference type="ARBA" id="ARBA00023136"/>
    </source>
</evidence>
<dbReference type="Pfam" id="PF01105">
    <property type="entry name" value="EMP24_GP25L"/>
    <property type="match status" value="1"/>
</dbReference>
<evidence type="ECO:0000256" key="5">
    <source>
        <dbReference type="ARBA" id="ARBA00022989"/>
    </source>
</evidence>
<evidence type="ECO:0000256" key="1">
    <source>
        <dbReference type="ARBA" id="ARBA00004479"/>
    </source>
</evidence>
<feature type="signal peptide" evidence="10">
    <location>
        <begin position="1"/>
        <end position="31"/>
    </location>
</feature>
<proteinExistence type="inferred from homology"/>
<keyword evidence="8" id="KW-0175">Coiled coil</keyword>